<dbReference type="PANTHER" id="PTHR30388">
    <property type="entry name" value="ALDEHYDE OXIDOREDUCTASE MOLYBDENUM COFACTOR ASSEMBLY PROTEIN"/>
    <property type="match status" value="1"/>
</dbReference>
<dbReference type="Proteomes" id="UP000319514">
    <property type="component" value="Unassembled WGS sequence"/>
</dbReference>
<dbReference type="EMBL" id="VFOQ01000001">
    <property type="protein sequence ID" value="TQL59413.1"/>
    <property type="molecule type" value="Genomic_DNA"/>
</dbReference>
<evidence type="ECO:0000259" key="1">
    <source>
        <dbReference type="Pfam" id="PF02625"/>
    </source>
</evidence>
<dbReference type="InterPro" id="IPR027051">
    <property type="entry name" value="XdhC_Rossmann_dom"/>
</dbReference>
<dbReference type="Pfam" id="PF02625">
    <property type="entry name" value="XdhC_CoxI"/>
    <property type="match status" value="1"/>
</dbReference>
<feature type="domain" description="XdhC- CoxI" evidence="1">
    <location>
        <begin position="16"/>
        <end position="80"/>
    </location>
</feature>
<dbReference type="OrthoDB" id="5242066at2"/>
<gene>
    <name evidence="3" type="ORF">FB474_0767</name>
</gene>
<name>A0A542ZGE3_9MICO</name>
<dbReference type="RefSeq" id="WP_141787436.1">
    <property type="nucleotide sequence ID" value="NZ_BAAAKX010000013.1"/>
</dbReference>
<feature type="domain" description="XdhC Rossmann" evidence="2">
    <location>
        <begin position="122"/>
        <end position="234"/>
    </location>
</feature>
<dbReference type="PANTHER" id="PTHR30388:SF4">
    <property type="entry name" value="MOLYBDENUM COFACTOR INSERTION CHAPERONE PAOD"/>
    <property type="match status" value="1"/>
</dbReference>
<dbReference type="Pfam" id="PF13478">
    <property type="entry name" value="XdhC_C"/>
    <property type="match status" value="1"/>
</dbReference>
<protein>
    <submittedName>
        <fullName evidence="3">Xanthine dehydrogenase accessory factor</fullName>
    </submittedName>
</protein>
<evidence type="ECO:0000313" key="3">
    <source>
        <dbReference type="EMBL" id="TQL59413.1"/>
    </source>
</evidence>
<dbReference type="AlphaFoldDB" id="A0A542ZGE3"/>
<sequence length="306" mass="31011">MPAHLDLAGRAAALSAEGTPFVWATVVHAHRPTSAKAGDSAIVLADGQIDGFVGGECAEATVRAQSLEALSTGQTRLLRVAPGEEETGLPDEDGVITVHNPCLSGGTLEILLEPSVPLPVVAVVGSAPIATALLRADRLFGLQVRALTPEEELPDGTLAVVVASHGRDEEPVLTAALRAGVPYVGLVASRRRGAAVLASLDVEDAQRDTVHTPAGLDIGARTADEVALSILAEVVATRRAAGPAGAARTEAAATPPAPATAKDPVCGMTVAAVPTSVHVDTPAGTVWFCGTGCRTAYLDNPAAYAT</sequence>
<evidence type="ECO:0000313" key="4">
    <source>
        <dbReference type="Proteomes" id="UP000319514"/>
    </source>
</evidence>
<keyword evidence="4" id="KW-1185">Reference proteome</keyword>
<comment type="caution">
    <text evidence="3">The sequence shown here is derived from an EMBL/GenBank/DDBJ whole genome shotgun (WGS) entry which is preliminary data.</text>
</comment>
<dbReference type="InterPro" id="IPR052698">
    <property type="entry name" value="MoCofactor_Util/Proc"/>
</dbReference>
<proteinExistence type="predicted"/>
<dbReference type="Gene3D" id="3.40.50.720">
    <property type="entry name" value="NAD(P)-binding Rossmann-like Domain"/>
    <property type="match status" value="1"/>
</dbReference>
<accession>A0A542ZGE3</accession>
<evidence type="ECO:0000259" key="2">
    <source>
        <dbReference type="Pfam" id="PF13478"/>
    </source>
</evidence>
<reference evidence="3 4" key="1">
    <citation type="submission" date="2019-06" db="EMBL/GenBank/DDBJ databases">
        <title>Sequencing the genomes of 1000 actinobacteria strains.</title>
        <authorList>
            <person name="Klenk H.-P."/>
        </authorList>
    </citation>
    <scope>NUCLEOTIDE SEQUENCE [LARGE SCALE GENOMIC DNA]</scope>
    <source>
        <strain evidence="3 4">DSM 18082</strain>
    </source>
</reference>
<organism evidence="3 4">
    <name type="scientific">Oryzihumus leptocrescens</name>
    <dbReference type="NCBI Taxonomy" id="297536"/>
    <lineage>
        <taxon>Bacteria</taxon>
        <taxon>Bacillati</taxon>
        <taxon>Actinomycetota</taxon>
        <taxon>Actinomycetes</taxon>
        <taxon>Micrococcales</taxon>
        <taxon>Intrasporangiaceae</taxon>
        <taxon>Oryzihumus</taxon>
    </lineage>
</organism>
<dbReference type="InterPro" id="IPR003777">
    <property type="entry name" value="XdhC_CoxI"/>
</dbReference>